<dbReference type="OrthoDB" id="2156448at2"/>
<gene>
    <name evidence="1" type="ORF">CBF29_12140</name>
</gene>
<dbReference type="Proteomes" id="UP000287605">
    <property type="component" value="Unassembled WGS sequence"/>
</dbReference>
<dbReference type="AlphaFoldDB" id="A0A430AM54"/>
<evidence type="ECO:0000313" key="1">
    <source>
        <dbReference type="EMBL" id="RSU09212.1"/>
    </source>
</evidence>
<sequence length="121" mass="14010">MQNKLVAGTVILNEKNGGKRFLLHENSERLDFIMASIDEERTSLACILEALKNEAHVDLEKISLVELTNIQVAKQKIPFYVFEIEEEYLKLEYPSGYKWELPCNLRKVLSRRQVTGVPIFN</sequence>
<evidence type="ECO:0000313" key="2">
    <source>
        <dbReference type="Proteomes" id="UP000287605"/>
    </source>
</evidence>
<comment type="caution">
    <text evidence="1">The sequence shown here is derived from an EMBL/GenBank/DDBJ whole genome shotgun (WGS) entry which is preliminary data.</text>
</comment>
<reference evidence="1 2" key="1">
    <citation type="submission" date="2017-05" db="EMBL/GenBank/DDBJ databases">
        <title>Vagococcus spp. assemblies.</title>
        <authorList>
            <person name="Gulvik C.A."/>
        </authorList>
    </citation>
    <scope>NUCLEOTIDE SEQUENCE [LARGE SCALE GENOMIC DNA]</scope>
    <source>
        <strain evidence="1 2">CCUG 51432</strain>
    </source>
</reference>
<proteinExistence type="predicted"/>
<dbReference type="RefSeq" id="WP_126809989.1">
    <property type="nucleotide sequence ID" value="NZ_NGKA01000024.1"/>
</dbReference>
<name>A0A430AM54_9ENTE</name>
<keyword evidence="2" id="KW-1185">Reference proteome</keyword>
<accession>A0A430AM54</accession>
<organism evidence="1 2">
    <name type="scientific">Vagococcus elongatus</name>
    <dbReference type="NCBI Taxonomy" id="180344"/>
    <lineage>
        <taxon>Bacteria</taxon>
        <taxon>Bacillati</taxon>
        <taxon>Bacillota</taxon>
        <taxon>Bacilli</taxon>
        <taxon>Lactobacillales</taxon>
        <taxon>Enterococcaceae</taxon>
        <taxon>Vagococcus</taxon>
    </lineage>
</organism>
<protein>
    <submittedName>
        <fullName evidence="1">Uncharacterized protein</fullName>
    </submittedName>
</protein>
<dbReference type="EMBL" id="NGKA01000024">
    <property type="protein sequence ID" value="RSU09212.1"/>
    <property type="molecule type" value="Genomic_DNA"/>
</dbReference>